<dbReference type="AlphaFoldDB" id="A0A0F9S1H9"/>
<evidence type="ECO:0000259" key="3">
    <source>
        <dbReference type="Pfam" id="PF14718"/>
    </source>
</evidence>
<dbReference type="InterPro" id="IPR000189">
    <property type="entry name" value="Transglyc_AS"/>
</dbReference>
<dbReference type="GO" id="GO:0008933">
    <property type="term" value="F:peptidoglycan lytic transglycosylase activity"/>
    <property type="evidence" value="ECO:0007669"/>
    <property type="project" value="InterPro"/>
</dbReference>
<dbReference type="Gene3D" id="1.10.530.10">
    <property type="match status" value="1"/>
</dbReference>
<sequence length="641" mass="74321">MSTIKSVFIFSLLLAFSTVNVASDNTQLAQQRTIFQQAKKALETQQLAQFTSLRNKLNDYPLQPYLDYLYLLHRLNSTDNRTIIQFIQKNSGTFYGDRLRNRWLSQLAKNKQWSLFLNHLPASTSTSQQCLRLDALIATGQTQQALAETKALWLVGHSQDNNCDSAFKYWQARGLLTNDLRWQRIQLALHENQFNLAKYLAKSLDSHHLAHTWIPLWEQSYNDPRRLLQGLSTSYLKKDQPVSRDIIKHAIQRLSRKSTDQAYAYWQAIQPKYKFSQQDQNSIRSTIANRSALNREQRALEFFGNLPNEEWRVRAALWQQDWFAVQKAVFSLDKEEQLSTRWQYWLGRSQAELGNKLAAKQTFENIINQRDYYSFLASDQLGKPYHMNHHPIVLKKAELEAFSQRPAVARLREFYVMDMQLESHRQAYELKQSMTPRELQLLATLTHQWQWHNQTIALLGKAQYWDALDLRFPVLYDAAIIQAGKTNGVDPSWLFGIARQESAFNPHAHSPVGASGLMQLMPKTATQIAKDINQPLKSQSELLNPTRNIQLGSAYLRQVYDQNHQNPVLATASYNAGPYRISRWLPDKAMPADIWIENIPYNETRGYATSVLSYAAIFDYQRKQPIIPLSKRMPMVKPKTP</sequence>
<dbReference type="InterPro" id="IPR008258">
    <property type="entry name" value="Transglycosylase_SLT_dom_1"/>
</dbReference>
<dbReference type="InterPro" id="IPR037061">
    <property type="entry name" value="Lytic_TGlycoase_superhlx_L_sf"/>
</dbReference>
<dbReference type="Gene3D" id="1.10.1240.20">
    <property type="entry name" value="Lytic transglycosylase, superhelical linker domain"/>
    <property type="match status" value="1"/>
</dbReference>
<dbReference type="PROSITE" id="PS00922">
    <property type="entry name" value="TRANSGLYCOSYLASE"/>
    <property type="match status" value="1"/>
</dbReference>
<dbReference type="GO" id="GO:0042597">
    <property type="term" value="C:periplasmic space"/>
    <property type="evidence" value="ECO:0007669"/>
    <property type="project" value="InterPro"/>
</dbReference>
<evidence type="ECO:0008006" key="5">
    <source>
        <dbReference type="Google" id="ProtNLM"/>
    </source>
</evidence>
<dbReference type="SUPFAM" id="SSF48435">
    <property type="entry name" value="Bacterial muramidases"/>
    <property type="match status" value="1"/>
</dbReference>
<dbReference type="InterPro" id="IPR012289">
    <property type="entry name" value="Lytic_TGlycosylase_superhlx_L"/>
</dbReference>
<dbReference type="InterPro" id="IPR023346">
    <property type="entry name" value="Lysozyme-like_dom_sf"/>
</dbReference>
<evidence type="ECO:0000256" key="1">
    <source>
        <dbReference type="ARBA" id="ARBA00022729"/>
    </source>
</evidence>
<dbReference type="Gene3D" id="1.25.20.10">
    <property type="entry name" value="Bacterial muramidases"/>
    <property type="match status" value="1"/>
</dbReference>
<evidence type="ECO:0000259" key="2">
    <source>
        <dbReference type="Pfam" id="PF01464"/>
    </source>
</evidence>
<dbReference type="PANTHER" id="PTHR37423:SF5">
    <property type="entry name" value="SOLUBLE LYTIC MUREIN TRANSGLYCOSYLASE"/>
    <property type="match status" value="1"/>
</dbReference>
<evidence type="ECO:0000313" key="4">
    <source>
        <dbReference type="EMBL" id="KKN56122.1"/>
    </source>
</evidence>
<dbReference type="Pfam" id="PF14718">
    <property type="entry name" value="SLT_L"/>
    <property type="match status" value="1"/>
</dbReference>
<dbReference type="GO" id="GO:0016020">
    <property type="term" value="C:membrane"/>
    <property type="evidence" value="ECO:0007669"/>
    <property type="project" value="InterPro"/>
</dbReference>
<dbReference type="PANTHER" id="PTHR37423">
    <property type="entry name" value="SOLUBLE LYTIC MUREIN TRANSGLYCOSYLASE-RELATED"/>
    <property type="match status" value="1"/>
</dbReference>
<reference evidence="4" key="1">
    <citation type="journal article" date="2015" name="Nature">
        <title>Complex archaea that bridge the gap between prokaryotes and eukaryotes.</title>
        <authorList>
            <person name="Spang A."/>
            <person name="Saw J.H."/>
            <person name="Jorgensen S.L."/>
            <person name="Zaremba-Niedzwiedzka K."/>
            <person name="Martijn J."/>
            <person name="Lind A.E."/>
            <person name="van Eijk R."/>
            <person name="Schleper C."/>
            <person name="Guy L."/>
            <person name="Ettema T.J."/>
        </authorList>
    </citation>
    <scope>NUCLEOTIDE SEQUENCE</scope>
</reference>
<dbReference type="GO" id="GO:0004553">
    <property type="term" value="F:hydrolase activity, hydrolyzing O-glycosyl compounds"/>
    <property type="evidence" value="ECO:0007669"/>
    <property type="project" value="InterPro"/>
</dbReference>
<feature type="domain" description="Lytic transglycosylase superhelical linker" evidence="3">
    <location>
        <begin position="403"/>
        <end position="468"/>
    </location>
</feature>
<accession>A0A0F9S1H9</accession>
<dbReference type="SUPFAM" id="SSF53955">
    <property type="entry name" value="Lysozyme-like"/>
    <property type="match status" value="1"/>
</dbReference>
<organism evidence="4">
    <name type="scientific">marine sediment metagenome</name>
    <dbReference type="NCBI Taxonomy" id="412755"/>
    <lineage>
        <taxon>unclassified sequences</taxon>
        <taxon>metagenomes</taxon>
        <taxon>ecological metagenomes</taxon>
    </lineage>
</organism>
<comment type="caution">
    <text evidence="4">The sequence shown here is derived from an EMBL/GenBank/DDBJ whole genome shotgun (WGS) entry which is preliminary data.</text>
</comment>
<dbReference type="Pfam" id="PF01464">
    <property type="entry name" value="SLT"/>
    <property type="match status" value="1"/>
</dbReference>
<dbReference type="InterPro" id="IPR008939">
    <property type="entry name" value="Lytic_TGlycosylase_superhlx_U"/>
</dbReference>
<protein>
    <recommendedName>
        <fullName evidence="5">Transglycosylase SLT domain-containing protein</fullName>
    </recommendedName>
</protein>
<dbReference type="GO" id="GO:0000270">
    <property type="term" value="P:peptidoglycan metabolic process"/>
    <property type="evidence" value="ECO:0007669"/>
    <property type="project" value="InterPro"/>
</dbReference>
<feature type="domain" description="Transglycosylase SLT" evidence="2">
    <location>
        <begin position="479"/>
        <end position="586"/>
    </location>
</feature>
<dbReference type="CDD" id="cd13401">
    <property type="entry name" value="Slt70-like"/>
    <property type="match status" value="1"/>
</dbReference>
<gene>
    <name evidence="4" type="ORF">LCGC14_0575550</name>
</gene>
<name>A0A0F9S1H9_9ZZZZ</name>
<keyword evidence="1" id="KW-0732">Signal</keyword>
<dbReference type="EMBL" id="LAZR01000857">
    <property type="protein sequence ID" value="KKN56122.1"/>
    <property type="molecule type" value="Genomic_DNA"/>
</dbReference>
<proteinExistence type="predicted"/>